<reference evidence="7 8" key="1">
    <citation type="submission" date="2021-01" db="EMBL/GenBank/DDBJ databases">
        <title>Belnapia mucosa sp. nov. and Belnapia arida sp. nov., isolated from the Tabernas Desert (Almeria, Spain).</title>
        <authorList>
            <person name="Molina-Menor E."/>
            <person name="Vidal-Verdu A."/>
            <person name="Calonge A."/>
            <person name="Satari L."/>
            <person name="Pereto Magraner J."/>
            <person name="Porcar Miralles M."/>
        </authorList>
    </citation>
    <scope>NUCLEOTIDE SEQUENCE [LARGE SCALE GENOMIC DNA]</scope>
    <source>
        <strain evidence="7 8">T6</strain>
    </source>
</reference>
<dbReference type="Proteomes" id="UP000606490">
    <property type="component" value="Unassembled WGS sequence"/>
</dbReference>
<dbReference type="SUPFAM" id="SSF50685">
    <property type="entry name" value="Barwin-like endoglucanases"/>
    <property type="match status" value="1"/>
</dbReference>
<dbReference type="HAMAP" id="MF_02071">
    <property type="entry name" value="RlpA"/>
    <property type="match status" value="1"/>
</dbReference>
<comment type="caution">
    <text evidence="7">The sequence shown here is derived from an EMBL/GenBank/DDBJ whole genome shotgun (WGS) entry which is preliminary data.</text>
</comment>
<evidence type="ECO:0000256" key="1">
    <source>
        <dbReference type="ARBA" id="ARBA00023239"/>
    </source>
</evidence>
<dbReference type="Gene3D" id="2.40.40.10">
    <property type="entry name" value="RlpA-like domain"/>
    <property type="match status" value="1"/>
</dbReference>
<dbReference type="InterPro" id="IPR009009">
    <property type="entry name" value="RlpA-like_DPBB"/>
</dbReference>
<proteinExistence type="inferred from homology"/>
<dbReference type="InterPro" id="IPR034718">
    <property type="entry name" value="RlpA"/>
</dbReference>
<accession>A0ABS1V874</accession>
<organism evidence="7 8">
    <name type="scientific">Belnapia mucosa</name>
    <dbReference type="NCBI Taxonomy" id="2804532"/>
    <lineage>
        <taxon>Bacteria</taxon>
        <taxon>Pseudomonadati</taxon>
        <taxon>Pseudomonadota</taxon>
        <taxon>Alphaproteobacteria</taxon>
        <taxon>Acetobacterales</taxon>
        <taxon>Roseomonadaceae</taxon>
        <taxon>Belnapia</taxon>
    </lineage>
</organism>
<protein>
    <recommendedName>
        <fullName evidence="3">Endolytic peptidoglycan transglycosylase RlpA</fullName>
        <ecNumber evidence="3">4.2.2.-</ecNumber>
    </recommendedName>
</protein>
<dbReference type="RefSeq" id="WP_202826267.1">
    <property type="nucleotide sequence ID" value="NZ_JAEUXJ010000005.1"/>
</dbReference>
<dbReference type="NCBIfam" id="TIGR00413">
    <property type="entry name" value="rlpA"/>
    <property type="match status" value="1"/>
</dbReference>
<dbReference type="CDD" id="cd22268">
    <property type="entry name" value="DPBB_RlpA-like"/>
    <property type="match status" value="1"/>
</dbReference>
<keyword evidence="8" id="KW-1185">Reference proteome</keyword>
<dbReference type="PANTHER" id="PTHR34183:SF8">
    <property type="entry name" value="ENDOLYTIC PEPTIDOGLYCAN TRANSGLYCOSYLASE RLPA-RELATED"/>
    <property type="match status" value="1"/>
</dbReference>
<keyword evidence="1 3" id="KW-0456">Lyase</keyword>
<comment type="function">
    <text evidence="3">Lytic transglycosylase with a strong preference for naked glycan strands that lack stem peptides.</text>
</comment>
<evidence type="ECO:0000256" key="4">
    <source>
        <dbReference type="RuleBase" id="RU003495"/>
    </source>
</evidence>
<dbReference type="InterPro" id="IPR036908">
    <property type="entry name" value="RlpA-like_sf"/>
</dbReference>
<dbReference type="EMBL" id="JAEUXJ010000005">
    <property type="protein sequence ID" value="MBL6456533.1"/>
    <property type="molecule type" value="Genomic_DNA"/>
</dbReference>
<evidence type="ECO:0000256" key="2">
    <source>
        <dbReference type="ARBA" id="ARBA00023316"/>
    </source>
</evidence>
<dbReference type="PANTHER" id="PTHR34183">
    <property type="entry name" value="ENDOLYTIC PEPTIDOGLYCAN TRANSGLYCOSYLASE RLPA"/>
    <property type="match status" value="1"/>
</dbReference>
<feature type="region of interest" description="Disordered" evidence="5">
    <location>
        <begin position="18"/>
        <end position="70"/>
    </location>
</feature>
<dbReference type="InterPro" id="IPR012997">
    <property type="entry name" value="RplA"/>
</dbReference>
<feature type="domain" description="RlpA-like protein double-psi beta-barrel" evidence="6">
    <location>
        <begin position="43"/>
        <end position="130"/>
    </location>
</feature>
<feature type="compositionally biased region" description="Low complexity" evidence="5">
    <location>
        <begin position="30"/>
        <end position="46"/>
    </location>
</feature>
<evidence type="ECO:0000256" key="5">
    <source>
        <dbReference type="SAM" id="MobiDB-lite"/>
    </source>
</evidence>
<name>A0ABS1V874_9PROT</name>
<gene>
    <name evidence="3" type="primary">rlpA</name>
    <name evidence="7" type="ORF">JMJ55_14460</name>
</gene>
<evidence type="ECO:0000313" key="7">
    <source>
        <dbReference type="EMBL" id="MBL6456533.1"/>
    </source>
</evidence>
<comment type="similarity">
    <text evidence="3 4">Belongs to the RlpA family.</text>
</comment>
<sequence>MAAGAALLVLGAGTPDLLPSAQAAERGHHATQQQRAAQARPQRGTASYYAPRFNGRRMANGARFNPRSNAAAHRTLPLGTTARVTNLENGRTAEVKVEDRGPYSRGRIIDLSPKVAEQLEMKEQGTAPVVVQPVQVPDRNERVAQR</sequence>
<dbReference type="Pfam" id="PF03330">
    <property type="entry name" value="DPBB_1"/>
    <property type="match status" value="1"/>
</dbReference>
<evidence type="ECO:0000256" key="3">
    <source>
        <dbReference type="HAMAP-Rule" id="MF_02071"/>
    </source>
</evidence>
<evidence type="ECO:0000313" key="8">
    <source>
        <dbReference type="Proteomes" id="UP000606490"/>
    </source>
</evidence>
<evidence type="ECO:0000259" key="6">
    <source>
        <dbReference type="Pfam" id="PF03330"/>
    </source>
</evidence>
<dbReference type="EC" id="4.2.2.-" evidence="3"/>
<keyword evidence="2 3" id="KW-0961">Cell wall biogenesis/degradation</keyword>